<accession>A0A1S6KVD4</accession>
<sequence>MEVRKVTPEKGQAYTEMLQLFNLLQQWNDFYTAENASNLLVACQQLLINYNEPVIKFINDESETKSLLQYLAGDDGLSQWQFYKGFYNNYNVHIF</sequence>
<organism evidence="1 2">
    <name type="scientific">Staphylococcus phage St 134</name>
    <dbReference type="NCBI Taxonomy" id="1958922"/>
    <lineage>
        <taxon>Viruses</taxon>
        <taxon>Duplodnaviria</taxon>
        <taxon>Heunggongvirae</taxon>
        <taxon>Uroviricota</taxon>
        <taxon>Caudoviricetes</taxon>
        <taxon>Rountreeviridae</taxon>
        <taxon>Rakietenvirinae</taxon>
        <taxon>Andhravirus</taxon>
        <taxon>Andhravirus St134</taxon>
    </lineage>
</organism>
<evidence type="ECO:0000313" key="2">
    <source>
        <dbReference type="Proteomes" id="UP000224550"/>
    </source>
</evidence>
<proteinExistence type="predicted"/>
<dbReference type="KEGG" id="vg:54979532"/>
<dbReference type="Proteomes" id="UP000224550">
    <property type="component" value="Segment"/>
</dbReference>
<dbReference type="EMBL" id="KY471386">
    <property type="protein sequence ID" value="AQT25375.1"/>
    <property type="molecule type" value="Genomic_DNA"/>
</dbReference>
<dbReference type="RefSeq" id="YP_009789387.1">
    <property type="nucleotide sequence ID" value="NC_047814.1"/>
</dbReference>
<protein>
    <submittedName>
        <fullName evidence="1">Uncharacterized protein</fullName>
    </submittedName>
</protein>
<evidence type="ECO:0000313" key="1">
    <source>
        <dbReference type="EMBL" id="AQT25375.1"/>
    </source>
</evidence>
<keyword evidence="2" id="KW-1185">Reference proteome</keyword>
<reference evidence="1 2" key="1">
    <citation type="submission" date="2017-01" db="EMBL/GenBank/DDBJ databases">
        <title>A lytic phage St 134, specific for pathogenic Stahylococcus epidermidis strains.</title>
        <authorList>
            <person name="Kozlova Y."/>
            <person name="Morozova V."/>
            <person name="Tikunov A."/>
            <person name="Bokovaya O."/>
            <person name="Tikunova N."/>
        </authorList>
    </citation>
    <scope>NUCLEOTIDE SEQUENCE [LARGE SCALE GENOMIC DNA]</scope>
</reference>
<dbReference type="GeneID" id="54979532"/>
<name>A0A1S6KVD4_9CAUD</name>